<dbReference type="EMBL" id="JASPKY010000022">
    <property type="protein sequence ID" value="KAK9752227.1"/>
    <property type="molecule type" value="Genomic_DNA"/>
</dbReference>
<gene>
    <name evidence="1" type="ORF">QE152_g4447</name>
</gene>
<evidence type="ECO:0000313" key="1">
    <source>
        <dbReference type="EMBL" id="KAK9752227.1"/>
    </source>
</evidence>
<evidence type="ECO:0000313" key="2">
    <source>
        <dbReference type="Proteomes" id="UP001458880"/>
    </source>
</evidence>
<sequence length="100" mass="11149">MPDIDVHLPLLSSFAVTVETSPAKCIVFRLTFQGFDQCCPIRIGSCTADLTDRGLPIPVPNFVTENVPQDDQSQLSDQEFRVIFLSQSNSLSVNCLFLWN</sequence>
<keyword evidence="2" id="KW-1185">Reference proteome</keyword>
<proteinExistence type="predicted"/>
<dbReference type="AlphaFoldDB" id="A0AAW1N110"/>
<protein>
    <submittedName>
        <fullName evidence="1">Uncharacterized protein</fullName>
    </submittedName>
</protein>
<comment type="caution">
    <text evidence="1">The sequence shown here is derived from an EMBL/GenBank/DDBJ whole genome shotgun (WGS) entry which is preliminary data.</text>
</comment>
<reference evidence="1 2" key="1">
    <citation type="journal article" date="2024" name="BMC Genomics">
        <title>De novo assembly and annotation of Popillia japonica's genome with initial clues to its potential as an invasive pest.</title>
        <authorList>
            <person name="Cucini C."/>
            <person name="Boschi S."/>
            <person name="Funari R."/>
            <person name="Cardaioli E."/>
            <person name="Iannotti N."/>
            <person name="Marturano G."/>
            <person name="Paoli F."/>
            <person name="Bruttini M."/>
            <person name="Carapelli A."/>
            <person name="Frati F."/>
            <person name="Nardi F."/>
        </authorList>
    </citation>
    <scope>NUCLEOTIDE SEQUENCE [LARGE SCALE GENOMIC DNA]</scope>
    <source>
        <strain evidence="1">DMR45628</strain>
    </source>
</reference>
<dbReference type="Proteomes" id="UP001458880">
    <property type="component" value="Unassembled WGS sequence"/>
</dbReference>
<accession>A0AAW1N110</accession>
<organism evidence="1 2">
    <name type="scientific">Popillia japonica</name>
    <name type="common">Japanese beetle</name>
    <dbReference type="NCBI Taxonomy" id="7064"/>
    <lineage>
        <taxon>Eukaryota</taxon>
        <taxon>Metazoa</taxon>
        <taxon>Ecdysozoa</taxon>
        <taxon>Arthropoda</taxon>
        <taxon>Hexapoda</taxon>
        <taxon>Insecta</taxon>
        <taxon>Pterygota</taxon>
        <taxon>Neoptera</taxon>
        <taxon>Endopterygota</taxon>
        <taxon>Coleoptera</taxon>
        <taxon>Polyphaga</taxon>
        <taxon>Scarabaeiformia</taxon>
        <taxon>Scarabaeidae</taxon>
        <taxon>Rutelinae</taxon>
        <taxon>Popillia</taxon>
    </lineage>
</organism>
<name>A0AAW1N110_POPJA</name>